<evidence type="ECO:0000313" key="2">
    <source>
        <dbReference type="Proteomes" id="UP000521943"/>
    </source>
</evidence>
<dbReference type="OrthoDB" id="3063345at2759"/>
<dbReference type="EMBL" id="JACGCI010000051">
    <property type="protein sequence ID" value="KAF6751360.1"/>
    <property type="molecule type" value="Genomic_DNA"/>
</dbReference>
<reference evidence="1 2" key="1">
    <citation type="submission" date="2020-07" db="EMBL/GenBank/DDBJ databases">
        <title>Comparative genomics of pyrophilous fungi reveals a link between fire events and developmental genes.</title>
        <authorList>
            <consortium name="DOE Joint Genome Institute"/>
            <person name="Steindorff A.S."/>
            <person name="Carver A."/>
            <person name="Calhoun S."/>
            <person name="Stillman K."/>
            <person name="Liu H."/>
            <person name="Lipzen A."/>
            <person name="Pangilinan J."/>
            <person name="Labutti K."/>
            <person name="Bruns T.D."/>
            <person name="Grigoriev I.V."/>
        </authorList>
    </citation>
    <scope>NUCLEOTIDE SEQUENCE [LARGE SCALE GENOMIC DNA]</scope>
    <source>
        <strain evidence="1 2">CBS 144469</strain>
    </source>
</reference>
<evidence type="ECO:0000313" key="1">
    <source>
        <dbReference type="EMBL" id="KAF6751360.1"/>
    </source>
</evidence>
<name>A0A8H6HRD7_9AGAR</name>
<dbReference type="Proteomes" id="UP000521943">
    <property type="component" value="Unassembled WGS sequence"/>
</dbReference>
<proteinExistence type="predicted"/>
<keyword evidence="2" id="KW-1185">Reference proteome</keyword>
<comment type="caution">
    <text evidence="1">The sequence shown here is derived from an EMBL/GenBank/DDBJ whole genome shotgun (WGS) entry which is preliminary data.</text>
</comment>
<protein>
    <submittedName>
        <fullName evidence="1">Uncharacterized protein</fullName>
    </submittedName>
</protein>
<gene>
    <name evidence="1" type="ORF">DFP72DRAFT_1071563</name>
</gene>
<sequence>MTPGEVDKGLDKIKADLRVRAAKLAEASALIEEQLERDDVSPIWLRSLHSRDIGRDVAHLVEDIRRMEKTGRKKDTTWAEGKDKVAKRRVANTMGYKS</sequence>
<accession>A0A8H6HRD7</accession>
<organism evidence="1 2">
    <name type="scientific">Ephemerocybe angulata</name>
    <dbReference type="NCBI Taxonomy" id="980116"/>
    <lineage>
        <taxon>Eukaryota</taxon>
        <taxon>Fungi</taxon>
        <taxon>Dikarya</taxon>
        <taxon>Basidiomycota</taxon>
        <taxon>Agaricomycotina</taxon>
        <taxon>Agaricomycetes</taxon>
        <taxon>Agaricomycetidae</taxon>
        <taxon>Agaricales</taxon>
        <taxon>Agaricineae</taxon>
        <taxon>Psathyrellaceae</taxon>
        <taxon>Ephemerocybe</taxon>
    </lineage>
</organism>
<dbReference type="AlphaFoldDB" id="A0A8H6HRD7"/>